<protein>
    <recommendedName>
        <fullName evidence="4">Disease resistance R13L4/SHOC-2-like LRR domain-containing protein</fullName>
    </recommendedName>
</protein>
<evidence type="ECO:0000313" key="5">
    <source>
        <dbReference type="EMBL" id="CAI9581110.1"/>
    </source>
</evidence>
<dbReference type="EMBL" id="CATNWA010015241">
    <property type="protein sequence ID" value="CAI9581110.1"/>
    <property type="molecule type" value="Genomic_DNA"/>
</dbReference>
<evidence type="ECO:0000313" key="6">
    <source>
        <dbReference type="Proteomes" id="UP001162483"/>
    </source>
</evidence>
<dbReference type="PANTHER" id="PTHR48051">
    <property type="match status" value="1"/>
</dbReference>
<feature type="compositionally biased region" description="Polar residues" evidence="3">
    <location>
        <begin position="245"/>
        <end position="254"/>
    </location>
</feature>
<keyword evidence="2" id="KW-0677">Repeat</keyword>
<dbReference type="PROSITE" id="PS51450">
    <property type="entry name" value="LRR"/>
    <property type="match status" value="1"/>
</dbReference>
<dbReference type="InterPro" id="IPR003591">
    <property type="entry name" value="Leu-rich_rpt_typical-subtyp"/>
</dbReference>
<evidence type="ECO:0000256" key="2">
    <source>
        <dbReference type="ARBA" id="ARBA00022737"/>
    </source>
</evidence>
<dbReference type="InterPro" id="IPR050216">
    <property type="entry name" value="LRR_domain-containing"/>
</dbReference>
<dbReference type="Proteomes" id="UP001162483">
    <property type="component" value="Unassembled WGS sequence"/>
</dbReference>
<name>A0ABN9E893_9NEOB</name>
<keyword evidence="6" id="KW-1185">Reference proteome</keyword>
<dbReference type="Pfam" id="PF23598">
    <property type="entry name" value="LRR_14"/>
    <property type="match status" value="1"/>
</dbReference>
<dbReference type="InterPro" id="IPR055414">
    <property type="entry name" value="LRR_R13L4/SHOC2-like"/>
</dbReference>
<gene>
    <name evidence="5" type="ORF">SPARVUS_LOCUS9398608</name>
</gene>
<accession>A0ABN9E893</accession>
<reference evidence="5" key="1">
    <citation type="submission" date="2023-05" db="EMBL/GenBank/DDBJ databases">
        <authorList>
            <person name="Stuckert A."/>
        </authorList>
    </citation>
    <scope>NUCLEOTIDE SEQUENCE</scope>
</reference>
<proteinExistence type="predicted"/>
<evidence type="ECO:0000259" key="4">
    <source>
        <dbReference type="Pfam" id="PF23598"/>
    </source>
</evidence>
<dbReference type="PANTHER" id="PTHR48051:SF42">
    <property type="entry name" value="LEUCINE-RICH REPEAT-CONTAINING PROTEIN 18-LIKE"/>
    <property type="match status" value="1"/>
</dbReference>
<keyword evidence="1" id="KW-0433">Leucine-rich repeat</keyword>
<comment type="caution">
    <text evidence="5">The sequence shown here is derived from an EMBL/GenBank/DDBJ whole genome shotgun (WGS) entry which is preliminary data.</text>
</comment>
<dbReference type="SMART" id="SM00369">
    <property type="entry name" value="LRR_TYP"/>
    <property type="match status" value="4"/>
</dbReference>
<dbReference type="InterPro" id="IPR032675">
    <property type="entry name" value="LRR_dom_sf"/>
</dbReference>
<feature type="domain" description="Disease resistance R13L4/SHOC-2-like LRR" evidence="4">
    <location>
        <begin position="47"/>
        <end position="126"/>
    </location>
</feature>
<evidence type="ECO:0000256" key="1">
    <source>
        <dbReference type="ARBA" id="ARBA00022614"/>
    </source>
</evidence>
<evidence type="ECO:0000256" key="3">
    <source>
        <dbReference type="SAM" id="MobiDB-lite"/>
    </source>
</evidence>
<sequence>MPRKKHAPKGKKLTLTAAKNTIKITIDGRKRLDLSKRRLLAFPKCLLNLCDVAELDLSRNSIKKVPEWIEKFQDLRLLDLHSNQIEKLPESIGQLQNLLFLNVSNNKLTEKGLPVELNQLKKLRQLNLGLNSIKVLPTTIGALKDLEEVGLFDNKLTKVPPGILELPKLKKLNTERNPILPTKEEMEAEQHEAIQRTQSFHLVSEKDLCSSCVNMCQAERSKLNKWKNIDNPLVKKKKPRFTDPVTPNSTGKKS</sequence>
<feature type="region of interest" description="Disordered" evidence="3">
    <location>
        <begin position="228"/>
        <end position="254"/>
    </location>
</feature>
<dbReference type="Gene3D" id="3.80.10.10">
    <property type="entry name" value="Ribonuclease Inhibitor"/>
    <property type="match status" value="1"/>
</dbReference>
<organism evidence="5 6">
    <name type="scientific">Staurois parvus</name>
    <dbReference type="NCBI Taxonomy" id="386267"/>
    <lineage>
        <taxon>Eukaryota</taxon>
        <taxon>Metazoa</taxon>
        <taxon>Chordata</taxon>
        <taxon>Craniata</taxon>
        <taxon>Vertebrata</taxon>
        <taxon>Euteleostomi</taxon>
        <taxon>Amphibia</taxon>
        <taxon>Batrachia</taxon>
        <taxon>Anura</taxon>
        <taxon>Neobatrachia</taxon>
        <taxon>Ranoidea</taxon>
        <taxon>Ranidae</taxon>
        <taxon>Staurois</taxon>
    </lineage>
</organism>
<dbReference type="InterPro" id="IPR001611">
    <property type="entry name" value="Leu-rich_rpt"/>
</dbReference>
<dbReference type="SUPFAM" id="SSF52058">
    <property type="entry name" value="L domain-like"/>
    <property type="match status" value="1"/>
</dbReference>